<keyword evidence="2" id="KW-1185">Reference proteome</keyword>
<name>A0A8J8MN70_9FIRM</name>
<accession>A0A8J8MN70</accession>
<evidence type="ECO:0000313" key="1">
    <source>
        <dbReference type="EMBL" id="QUI24875.1"/>
    </source>
</evidence>
<sequence length="150" mass="17255">MARLPTAVKIKKDGVEYTSNINRVQYTLHELARAAMRDSGKLITKRTKQNMDKAGIKRRLGVMKKNTQYWVRRKQKIPNLQVGYKPRGFYAGFYELGSSEHPKHAMMQNAVNDNIEDIRRIHGQYLSAVEDENKALGLIDDNEYQGDENG</sequence>
<dbReference type="EMBL" id="CP058649">
    <property type="protein sequence ID" value="QUI24875.1"/>
    <property type="molecule type" value="Genomic_DNA"/>
</dbReference>
<dbReference type="Proteomes" id="UP000683246">
    <property type="component" value="Chromosome"/>
</dbReference>
<dbReference type="RefSeq" id="WP_212695575.1">
    <property type="nucleotide sequence ID" value="NZ_CP058649.1"/>
</dbReference>
<reference evidence="1" key="1">
    <citation type="submission" date="2020-07" db="EMBL/GenBank/DDBJ databases">
        <title>Vallitalea pronyensis genome.</title>
        <authorList>
            <person name="Postec A."/>
        </authorList>
    </citation>
    <scope>NUCLEOTIDE SEQUENCE</scope>
    <source>
        <strain evidence="1">FatNI3</strain>
    </source>
</reference>
<protein>
    <submittedName>
        <fullName evidence="1">Uncharacterized protein</fullName>
    </submittedName>
</protein>
<evidence type="ECO:0000313" key="2">
    <source>
        <dbReference type="Proteomes" id="UP000683246"/>
    </source>
</evidence>
<dbReference type="AlphaFoldDB" id="A0A8J8MN70"/>
<proteinExistence type="predicted"/>
<gene>
    <name evidence="1" type="ORF">HZI73_22360</name>
</gene>
<organism evidence="1 2">
    <name type="scientific">Vallitalea pronyensis</name>
    <dbReference type="NCBI Taxonomy" id="1348613"/>
    <lineage>
        <taxon>Bacteria</taxon>
        <taxon>Bacillati</taxon>
        <taxon>Bacillota</taxon>
        <taxon>Clostridia</taxon>
        <taxon>Lachnospirales</taxon>
        <taxon>Vallitaleaceae</taxon>
        <taxon>Vallitalea</taxon>
    </lineage>
</organism>
<dbReference type="KEGG" id="vpy:HZI73_22360"/>